<proteinExistence type="predicted"/>
<evidence type="ECO:0000256" key="1">
    <source>
        <dbReference type="SAM" id="MobiDB-lite"/>
    </source>
</evidence>
<accession>A0A927M8W5</accession>
<feature type="compositionally biased region" description="Low complexity" evidence="1">
    <location>
        <begin position="441"/>
        <end position="450"/>
    </location>
</feature>
<keyword evidence="3" id="KW-1185">Reference proteome</keyword>
<name>A0A927M8W5_9ACTN</name>
<comment type="caution">
    <text evidence="2">The sequence shown here is derived from an EMBL/GenBank/DDBJ whole genome shotgun (WGS) entry which is preliminary data.</text>
</comment>
<evidence type="ECO:0000313" key="3">
    <source>
        <dbReference type="Proteomes" id="UP000649753"/>
    </source>
</evidence>
<protein>
    <submittedName>
        <fullName evidence="2">Uncharacterized protein</fullName>
    </submittedName>
</protein>
<sequence>MAATIPPSGWQISVMLPVYGRWQQFRLRAPVRYVCAACGMEKTTQLVAVSGRDWSEPTCGECYRFAITAENPGHSDNPADNGEPERAPLGLPQSSAPQRLTRGLRELVDVLIARAAGRELTLEEDGLVAKYSSEVVYPAALRYAYALIDREASPGEEDVNADRGRVRALLDQELRAVITERGRRQEEERTVFGSTERVQDPLPALVLSRLRTAEFRDALTKVLAEQGVMLRDLDMPAVTLWEWLSVLRQKDNPSIPPEVRDLRRLSTKSFKQHLVRMAREPEPSLAALSHPSILERWAAYANDVVKLLNQERRRVAKKLAKTPIEERNGLRQPTTEIDAYAMACAMETMATLRLQNLKHRVHRMFQGSSTRRERAARLVQAANIVVRNEPRLAVPTRDICVAHTASCPIAARGESCAECVPVILARLQALLSAPPPRPVVTAAPRKVPNPLARPAPRPSASRLPAPRLLTPDQTSHVRWAPGSDRIRVGPVKAMWQVAVTRDDVARGRCPLPEGTVLPPDEVRQLRLYFEHAGSALPPQRVTLRCLAGRWELSRVRWPKSLRSGLLVTFIWRTDGTTLTAATKPLRQPERIDGIEFRHEFDRLVVTRELAPGGRPSGGALSLSMENWVLRTLRVLGHLCPQGTATLAEDALLRNCLRLGMPPEMTDEIPKAVKALVAAGRIRQVRGGRDTYGDLWYPARRGDMPTDLLRYQPTIEVMKPQRVGRTGVPTNRSAHPVHGFVRRLPAGAHASEKQIELHSEAVAAAEVANRPLDPDRFTFVAKFRRDATRRGR</sequence>
<evidence type="ECO:0000313" key="2">
    <source>
        <dbReference type="EMBL" id="MBE1487493.1"/>
    </source>
</evidence>
<dbReference type="AlphaFoldDB" id="A0A927M8W5"/>
<feature type="region of interest" description="Disordered" evidence="1">
    <location>
        <begin position="441"/>
        <end position="468"/>
    </location>
</feature>
<feature type="region of interest" description="Disordered" evidence="1">
    <location>
        <begin position="73"/>
        <end position="95"/>
    </location>
</feature>
<gene>
    <name evidence="2" type="ORF">H4W31_003131</name>
</gene>
<dbReference type="EMBL" id="JADBEB010000001">
    <property type="protein sequence ID" value="MBE1487493.1"/>
    <property type="molecule type" value="Genomic_DNA"/>
</dbReference>
<reference evidence="2" key="1">
    <citation type="submission" date="2020-10" db="EMBL/GenBank/DDBJ databases">
        <title>Sequencing the genomes of 1000 actinobacteria strains.</title>
        <authorList>
            <person name="Klenk H.-P."/>
        </authorList>
    </citation>
    <scope>NUCLEOTIDE SEQUENCE</scope>
    <source>
        <strain evidence="2">DSM 46832</strain>
    </source>
</reference>
<dbReference type="RefSeq" id="WP_192767328.1">
    <property type="nucleotide sequence ID" value="NZ_JADBEB010000001.1"/>
</dbReference>
<organism evidence="2 3">
    <name type="scientific">Plantactinospora soyae</name>
    <dbReference type="NCBI Taxonomy" id="1544732"/>
    <lineage>
        <taxon>Bacteria</taxon>
        <taxon>Bacillati</taxon>
        <taxon>Actinomycetota</taxon>
        <taxon>Actinomycetes</taxon>
        <taxon>Micromonosporales</taxon>
        <taxon>Micromonosporaceae</taxon>
        <taxon>Plantactinospora</taxon>
    </lineage>
</organism>
<feature type="compositionally biased region" description="Low complexity" evidence="1">
    <location>
        <begin position="458"/>
        <end position="468"/>
    </location>
</feature>
<dbReference type="Proteomes" id="UP000649753">
    <property type="component" value="Unassembled WGS sequence"/>
</dbReference>